<evidence type="ECO:0000313" key="8">
    <source>
        <dbReference type="Proteomes" id="UP000244867"/>
    </source>
</evidence>
<dbReference type="GO" id="GO:0006355">
    <property type="term" value="P:regulation of DNA-templated transcription"/>
    <property type="evidence" value="ECO:0007669"/>
    <property type="project" value="InterPro"/>
</dbReference>
<dbReference type="PANTHER" id="PTHR48111">
    <property type="entry name" value="REGULATOR OF RPOS"/>
    <property type="match status" value="1"/>
</dbReference>
<reference evidence="7 8" key="1">
    <citation type="submission" date="2018-03" db="EMBL/GenBank/DDBJ databases">
        <authorList>
            <person name="Keele B.F."/>
        </authorList>
    </citation>
    <scope>NUCLEOTIDE SEQUENCE [LARGE SCALE GENOMIC DNA]</scope>
    <source>
        <strain evidence="7 8">IB-3</strain>
    </source>
</reference>
<dbReference type="CDD" id="cd00383">
    <property type="entry name" value="trans_reg_C"/>
    <property type="match status" value="1"/>
</dbReference>
<evidence type="ECO:0000256" key="4">
    <source>
        <dbReference type="PROSITE-ProRule" id="PRU01091"/>
    </source>
</evidence>
<dbReference type="InterPro" id="IPR036388">
    <property type="entry name" value="WH-like_DNA-bd_sf"/>
</dbReference>
<evidence type="ECO:0000256" key="1">
    <source>
        <dbReference type="ARBA" id="ARBA00022553"/>
    </source>
</evidence>
<dbReference type="PROSITE" id="PS51755">
    <property type="entry name" value="OMPR_PHOB"/>
    <property type="match status" value="1"/>
</dbReference>
<dbReference type="InterPro" id="IPR039420">
    <property type="entry name" value="WalR-like"/>
</dbReference>
<dbReference type="InterPro" id="IPR016032">
    <property type="entry name" value="Sig_transdc_resp-reg_C-effctor"/>
</dbReference>
<feature type="region of interest" description="Disordered" evidence="5">
    <location>
        <begin position="131"/>
        <end position="158"/>
    </location>
</feature>
<sequence>MIEVQDIRVDPAARRAWRGGAVIALSPKEFDLVHYLIARAGTTVARDELMREVWHSTFWSTTKTIDVHLGWVRRKLGDDTRRPTLIRTIRGQGLRFEIDHPATADAHWSTAPEKRLLVDLAADSTAAVIYSHSSPPGDPRRLGGLLASRRPTPTVKYS</sequence>
<name>A0A2R7YT61_9ACTN</name>
<keyword evidence="8" id="KW-1185">Reference proteome</keyword>
<proteinExistence type="predicted"/>
<feature type="DNA-binding region" description="OmpR/PhoB-type" evidence="4">
    <location>
        <begin position="1"/>
        <end position="98"/>
    </location>
</feature>
<gene>
    <name evidence="7" type="ORF">C7S10_19120</name>
</gene>
<accession>A0A2R7YT61</accession>
<dbReference type="AlphaFoldDB" id="A0A2R7YT61"/>
<dbReference type="SMART" id="SM00862">
    <property type="entry name" value="Trans_reg_C"/>
    <property type="match status" value="1"/>
</dbReference>
<evidence type="ECO:0000256" key="5">
    <source>
        <dbReference type="SAM" id="MobiDB-lite"/>
    </source>
</evidence>
<keyword evidence="1" id="KW-0597">Phosphoprotein</keyword>
<dbReference type="SUPFAM" id="SSF46894">
    <property type="entry name" value="C-terminal effector domain of the bipartite response regulators"/>
    <property type="match status" value="1"/>
</dbReference>
<evidence type="ECO:0000259" key="6">
    <source>
        <dbReference type="PROSITE" id="PS51755"/>
    </source>
</evidence>
<dbReference type="Gene3D" id="1.10.10.10">
    <property type="entry name" value="Winged helix-like DNA-binding domain superfamily/Winged helix DNA-binding domain"/>
    <property type="match status" value="1"/>
</dbReference>
<keyword evidence="2" id="KW-0902">Two-component regulatory system</keyword>
<evidence type="ECO:0000256" key="2">
    <source>
        <dbReference type="ARBA" id="ARBA00023012"/>
    </source>
</evidence>
<keyword evidence="3 4" id="KW-0238">DNA-binding</keyword>
<dbReference type="Proteomes" id="UP000244867">
    <property type="component" value="Unassembled WGS sequence"/>
</dbReference>
<protein>
    <recommendedName>
        <fullName evidence="6">OmpR/PhoB-type domain-containing protein</fullName>
    </recommendedName>
</protein>
<dbReference type="RefSeq" id="WP_108346054.1">
    <property type="nucleotide sequence ID" value="NZ_PYXZ01000010.1"/>
</dbReference>
<feature type="domain" description="OmpR/PhoB-type" evidence="6">
    <location>
        <begin position="1"/>
        <end position="98"/>
    </location>
</feature>
<dbReference type="InterPro" id="IPR001867">
    <property type="entry name" value="OmpR/PhoB-type_DNA-bd"/>
</dbReference>
<dbReference type="Pfam" id="PF00486">
    <property type="entry name" value="Trans_reg_C"/>
    <property type="match status" value="1"/>
</dbReference>
<evidence type="ECO:0000256" key="3">
    <source>
        <dbReference type="ARBA" id="ARBA00023125"/>
    </source>
</evidence>
<dbReference type="OrthoDB" id="8927943at2"/>
<dbReference type="GO" id="GO:0000156">
    <property type="term" value="F:phosphorelay response regulator activity"/>
    <property type="evidence" value="ECO:0007669"/>
    <property type="project" value="TreeGrafter"/>
</dbReference>
<organism evidence="7 8">
    <name type="scientific">Nocardioides currus</name>
    <dbReference type="NCBI Taxonomy" id="2133958"/>
    <lineage>
        <taxon>Bacteria</taxon>
        <taxon>Bacillati</taxon>
        <taxon>Actinomycetota</taxon>
        <taxon>Actinomycetes</taxon>
        <taxon>Propionibacteriales</taxon>
        <taxon>Nocardioidaceae</taxon>
        <taxon>Nocardioides</taxon>
    </lineage>
</organism>
<dbReference type="GO" id="GO:0032993">
    <property type="term" value="C:protein-DNA complex"/>
    <property type="evidence" value="ECO:0007669"/>
    <property type="project" value="TreeGrafter"/>
</dbReference>
<evidence type="ECO:0000313" key="7">
    <source>
        <dbReference type="EMBL" id="PUA79484.1"/>
    </source>
</evidence>
<dbReference type="GO" id="GO:0005829">
    <property type="term" value="C:cytosol"/>
    <property type="evidence" value="ECO:0007669"/>
    <property type="project" value="TreeGrafter"/>
</dbReference>
<dbReference type="EMBL" id="PYXZ01000010">
    <property type="protein sequence ID" value="PUA79484.1"/>
    <property type="molecule type" value="Genomic_DNA"/>
</dbReference>
<dbReference type="PANTHER" id="PTHR48111:SF40">
    <property type="entry name" value="PHOSPHATE REGULON TRANSCRIPTIONAL REGULATORY PROTEIN PHOB"/>
    <property type="match status" value="1"/>
</dbReference>
<comment type="caution">
    <text evidence="7">The sequence shown here is derived from an EMBL/GenBank/DDBJ whole genome shotgun (WGS) entry which is preliminary data.</text>
</comment>
<dbReference type="GO" id="GO:0000976">
    <property type="term" value="F:transcription cis-regulatory region binding"/>
    <property type="evidence" value="ECO:0007669"/>
    <property type="project" value="TreeGrafter"/>
</dbReference>